<feature type="signal peptide" evidence="1">
    <location>
        <begin position="1"/>
        <end position="23"/>
    </location>
</feature>
<dbReference type="OrthoDB" id="891525at2"/>
<keyword evidence="1" id="KW-0732">Signal</keyword>
<evidence type="ECO:0000313" key="3">
    <source>
        <dbReference type="EMBL" id="TVT43408.1"/>
    </source>
</evidence>
<protein>
    <submittedName>
        <fullName evidence="3">PorT family protein</fullName>
    </submittedName>
</protein>
<evidence type="ECO:0000259" key="2">
    <source>
        <dbReference type="Pfam" id="PF13568"/>
    </source>
</evidence>
<gene>
    <name evidence="3" type="ORF">FNT36_04795</name>
</gene>
<dbReference type="EMBL" id="VMRJ01000001">
    <property type="protein sequence ID" value="TVT43408.1"/>
    <property type="molecule type" value="Genomic_DNA"/>
</dbReference>
<evidence type="ECO:0000313" key="4">
    <source>
        <dbReference type="Proteomes" id="UP000317624"/>
    </source>
</evidence>
<dbReference type="AlphaFoldDB" id="A0A558C3Q9"/>
<proteinExistence type="predicted"/>
<dbReference type="Proteomes" id="UP000317624">
    <property type="component" value="Unassembled WGS sequence"/>
</dbReference>
<sequence>MKPTIFSAALLALFAAAATGAQARMLAAPPTDTIVVRLPNKATMTLVVRDAQQLRQLPQYHLDSLVARLGTYIKRADEAAKGAKTDRVTMEFFPNQDAPGQNLPEQIRITTHKSANRAYGPSNKVEVLLEKKFGMVVNIDRKNNDQPRAAASRADRQAHRDSLRLAHIENKSFSSDFVFDLGLNALTNKSNSAPASQRPELRTLGSRYVNLGISYKQRLGGKRSPLYLAAGPEFAFNNYMLEGNNKWINQNGLTSVVPETNGRQYQKTKLATSTFTIPLMLELKLRDDHHRRTLTLGAGGFVGYRLASWTKLKYFEEGSMYKDKDHGSFNLNDWQYGLQGVIGFKSLTFFAKYNLNDLFKENQGPQAQTLSFGLRLSGK</sequence>
<accession>A0A558C3Q9</accession>
<organism evidence="3 4">
    <name type="scientific">Hymenobacter setariae</name>
    <dbReference type="NCBI Taxonomy" id="2594794"/>
    <lineage>
        <taxon>Bacteria</taxon>
        <taxon>Pseudomonadati</taxon>
        <taxon>Bacteroidota</taxon>
        <taxon>Cytophagia</taxon>
        <taxon>Cytophagales</taxon>
        <taxon>Hymenobacteraceae</taxon>
        <taxon>Hymenobacter</taxon>
    </lineage>
</organism>
<keyword evidence="4" id="KW-1185">Reference proteome</keyword>
<dbReference type="Pfam" id="PF13568">
    <property type="entry name" value="OMP_b-brl_2"/>
    <property type="match status" value="1"/>
</dbReference>
<evidence type="ECO:0000256" key="1">
    <source>
        <dbReference type="SAM" id="SignalP"/>
    </source>
</evidence>
<name>A0A558C3Q9_9BACT</name>
<reference evidence="3 4" key="1">
    <citation type="submission" date="2019-07" db="EMBL/GenBank/DDBJ databases">
        <title>Hymenobacter sp. straun FUR1 Genome sequencing and assembly.</title>
        <authorList>
            <person name="Chhetri G."/>
        </authorList>
    </citation>
    <scope>NUCLEOTIDE SEQUENCE [LARGE SCALE GENOMIC DNA]</scope>
    <source>
        <strain evidence="3 4">Fur1</strain>
    </source>
</reference>
<dbReference type="RefSeq" id="WP_144844873.1">
    <property type="nucleotide sequence ID" value="NZ_VMRJ01000001.1"/>
</dbReference>
<comment type="caution">
    <text evidence="3">The sequence shown here is derived from an EMBL/GenBank/DDBJ whole genome shotgun (WGS) entry which is preliminary data.</text>
</comment>
<feature type="chain" id="PRO_5021763499" evidence="1">
    <location>
        <begin position="24"/>
        <end position="379"/>
    </location>
</feature>
<feature type="domain" description="Outer membrane protein beta-barrel" evidence="2">
    <location>
        <begin position="177"/>
        <end position="355"/>
    </location>
</feature>
<dbReference type="InterPro" id="IPR025665">
    <property type="entry name" value="Beta-barrel_OMP_2"/>
</dbReference>